<organism evidence="2">
    <name type="scientific">viral metagenome</name>
    <dbReference type="NCBI Taxonomy" id="1070528"/>
    <lineage>
        <taxon>unclassified sequences</taxon>
        <taxon>metagenomes</taxon>
        <taxon>organismal metagenomes</taxon>
    </lineage>
</organism>
<feature type="region of interest" description="Disordered" evidence="1">
    <location>
        <begin position="1"/>
        <end position="22"/>
    </location>
</feature>
<name>A0A6C0BL60_9ZZZZ</name>
<proteinExistence type="predicted"/>
<feature type="compositionally biased region" description="Polar residues" evidence="1">
    <location>
        <begin position="1"/>
        <end position="17"/>
    </location>
</feature>
<reference evidence="2" key="1">
    <citation type="journal article" date="2020" name="Nature">
        <title>Giant virus diversity and host interactions through global metagenomics.</title>
        <authorList>
            <person name="Schulz F."/>
            <person name="Roux S."/>
            <person name="Paez-Espino D."/>
            <person name="Jungbluth S."/>
            <person name="Walsh D.A."/>
            <person name="Denef V.J."/>
            <person name="McMahon K.D."/>
            <person name="Konstantinidis K.T."/>
            <person name="Eloe-Fadrosh E.A."/>
            <person name="Kyrpides N.C."/>
            <person name="Woyke T."/>
        </authorList>
    </citation>
    <scope>NUCLEOTIDE SEQUENCE</scope>
    <source>
        <strain evidence="2">GVMAG-M-3300017651-5</strain>
    </source>
</reference>
<evidence type="ECO:0000313" key="2">
    <source>
        <dbReference type="EMBL" id="QHS92790.1"/>
    </source>
</evidence>
<evidence type="ECO:0000256" key="1">
    <source>
        <dbReference type="SAM" id="MobiDB-lite"/>
    </source>
</evidence>
<protein>
    <submittedName>
        <fullName evidence="2">Uncharacterized protein</fullName>
    </submittedName>
</protein>
<dbReference type="EMBL" id="MN739192">
    <property type="protein sequence ID" value="QHS92790.1"/>
    <property type="molecule type" value="Genomic_DNA"/>
</dbReference>
<accession>A0A6C0BL60</accession>
<sequence>MSQCTKGVQGIRGSTGQAGKDGVNSLDIEQISQGVSFISERSTGNGREGVMCLPFKDIQPGRDITFTGDYDLNTSEGSSVQCVGNVTINVLPSQSPSNVSIRRASVSIQEPTLTNVSIDQSNVTLNSESRSVITVKSSIADIEARTNWIIPECDKIMLQITGDGRALPDGNGILMNDSHVSSGSSIRLRDTSPAHEFIINDTSMESSGEISCYCSGSILFRSVMLGDVDIITRGRTDMICPRAQSGPINSINSGGVLRVSGIASSSGLVGIMPTLSRNYGLYINESSPQVYLPTITDVNREYCIYSQIQLTLNTTSFTFLRGGVQSSTLIVQANELIRLYVSIEDRIYYIL</sequence>
<dbReference type="AlphaFoldDB" id="A0A6C0BL60"/>